<protein>
    <submittedName>
        <fullName evidence="2">SGNH hydrolase</fullName>
    </submittedName>
</protein>
<dbReference type="Gene3D" id="3.40.50.1110">
    <property type="entry name" value="SGNH hydrolase"/>
    <property type="match status" value="1"/>
</dbReference>
<gene>
    <name evidence="2" type="ORF">DFH07DRAFT_870520</name>
</gene>
<name>A0AAD7IA64_9AGAR</name>
<dbReference type="PROSITE" id="PS01098">
    <property type="entry name" value="LIPASE_GDSL_SER"/>
    <property type="match status" value="1"/>
</dbReference>
<dbReference type="GO" id="GO:0006629">
    <property type="term" value="P:lipid metabolic process"/>
    <property type="evidence" value="ECO:0007669"/>
    <property type="project" value="InterPro"/>
</dbReference>
<dbReference type="PANTHER" id="PTHR14209">
    <property type="entry name" value="ISOAMYL ACETATE-HYDROLYZING ESTERASE 1"/>
    <property type="match status" value="1"/>
</dbReference>
<dbReference type="CDD" id="cd01838">
    <property type="entry name" value="Isoamyl_acetate_hydrolase_like"/>
    <property type="match status" value="1"/>
</dbReference>
<evidence type="ECO:0000313" key="2">
    <source>
        <dbReference type="EMBL" id="KAJ7738517.1"/>
    </source>
</evidence>
<sequence>MAANVQDAIMLFGDSLTQAGWEEGGFGARLQHVYSRKLDVLNRGFSGYNTEWAIPVLEQCLANQYDQQHVPKIRLLVVWFGANDACIGPSPQHVPLPKFIENLKHIIILITPPPVNTYQRAADLNGRDPSLALDRMFETTKEYAEGVKAAAAASKVSVVDVWTAIWKAAGEREEGLSKYLWDGLHINADGYMVVYEALIETIKVKHHSLHYENLQPVFPPFVAFFLLSSLVDFLDRWTQVNQVK</sequence>
<comment type="caution">
    <text evidence="2">The sequence shown here is derived from an EMBL/GenBank/DDBJ whole genome shotgun (WGS) entry which is preliminary data.</text>
</comment>
<proteinExistence type="predicted"/>
<accession>A0AAD7IA64</accession>
<dbReference type="AlphaFoldDB" id="A0AAD7IA64"/>
<dbReference type="InterPro" id="IPR013830">
    <property type="entry name" value="SGNH_hydro"/>
</dbReference>
<evidence type="ECO:0000259" key="1">
    <source>
        <dbReference type="Pfam" id="PF13472"/>
    </source>
</evidence>
<dbReference type="SUPFAM" id="SSF52266">
    <property type="entry name" value="SGNH hydrolase"/>
    <property type="match status" value="1"/>
</dbReference>
<organism evidence="2 3">
    <name type="scientific">Mycena maculata</name>
    <dbReference type="NCBI Taxonomy" id="230809"/>
    <lineage>
        <taxon>Eukaryota</taxon>
        <taxon>Fungi</taxon>
        <taxon>Dikarya</taxon>
        <taxon>Basidiomycota</taxon>
        <taxon>Agaricomycotina</taxon>
        <taxon>Agaricomycetes</taxon>
        <taxon>Agaricomycetidae</taxon>
        <taxon>Agaricales</taxon>
        <taxon>Marasmiineae</taxon>
        <taxon>Mycenaceae</taxon>
        <taxon>Mycena</taxon>
    </lineage>
</organism>
<evidence type="ECO:0000313" key="3">
    <source>
        <dbReference type="Proteomes" id="UP001215280"/>
    </source>
</evidence>
<dbReference type="EMBL" id="JARJLG010000137">
    <property type="protein sequence ID" value="KAJ7738517.1"/>
    <property type="molecule type" value="Genomic_DNA"/>
</dbReference>
<dbReference type="InterPro" id="IPR036514">
    <property type="entry name" value="SGNH_hydro_sf"/>
</dbReference>
<keyword evidence="3" id="KW-1185">Reference proteome</keyword>
<feature type="domain" description="SGNH hydrolase-type esterase" evidence="1">
    <location>
        <begin position="11"/>
        <end position="191"/>
    </location>
</feature>
<dbReference type="GO" id="GO:0016298">
    <property type="term" value="F:lipase activity"/>
    <property type="evidence" value="ECO:0007669"/>
    <property type="project" value="InterPro"/>
</dbReference>
<dbReference type="Pfam" id="PF13472">
    <property type="entry name" value="Lipase_GDSL_2"/>
    <property type="match status" value="1"/>
</dbReference>
<dbReference type="InterPro" id="IPR008265">
    <property type="entry name" value="Lipase_GDSL_AS"/>
</dbReference>
<keyword evidence="2" id="KW-0378">Hydrolase</keyword>
<reference evidence="2" key="1">
    <citation type="submission" date="2023-03" db="EMBL/GenBank/DDBJ databases">
        <title>Massive genome expansion in bonnet fungi (Mycena s.s.) driven by repeated elements and novel gene families across ecological guilds.</title>
        <authorList>
            <consortium name="Lawrence Berkeley National Laboratory"/>
            <person name="Harder C.B."/>
            <person name="Miyauchi S."/>
            <person name="Viragh M."/>
            <person name="Kuo A."/>
            <person name="Thoen E."/>
            <person name="Andreopoulos B."/>
            <person name="Lu D."/>
            <person name="Skrede I."/>
            <person name="Drula E."/>
            <person name="Henrissat B."/>
            <person name="Morin E."/>
            <person name="Kohler A."/>
            <person name="Barry K."/>
            <person name="LaButti K."/>
            <person name="Morin E."/>
            <person name="Salamov A."/>
            <person name="Lipzen A."/>
            <person name="Mereny Z."/>
            <person name="Hegedus B."/>
            <person name="Baldrian P."/>
            <person name="Stursova M."/>
            <person name="Weitz H."/>
            <person name="Taylor A."/>
            <person name="Grigoriev I.V."/>
            <person name="Nagy L.G."/>
            <person name="Martin F."/>
            <person name="Kauserud H."/>
        </authorList>
    </citation>
    <scope>NUCLEOTIDE SEQUENCE</scope>
    <source>
        <strain evidence="2">CBHHK188m</strain>
    </source>
</reference>
<dbReference type="InterPro" id="IPR045136">
    <property type="entry name" value="Iah1-like"/>
</dbReference>
<dbReference type="PANTHER" id="PTHR14209:SF19">
    <property type="entry name" value="ISOAMYL ACETATE-HYDROLYZING ESTERASE 1 HOMOLOG"/>
    <property type="match status" value="1"/>
</dbReference>
<dbReference type="Proteomes" id="UP001215280">
    <property type="component" value="Unassembled WGS sequence"/>
</dbReference>